<evidence type="ECO:0000313" key="2">
    <source>
        <dbReference type="EMBL" id="ETJ45954.1"/>
    </source>
</evidence>
<proteinExistence type="predicted"/>
<comment type="caution">
    <text evidence="2">The sequence shown here is derived from an EMBL/GenBank/DDBJ whole genome shotgun (WGS) entry which is preliminary data.</text>
</comment>
<feature type="transmembrane region" description="Helical" evidence="1">
    <location>
        <begin position="12"/>
        <end position="36"/>
    </location>
</feature>
<keyword evidence="1" id="KW-1133">Transmembrane helix</keyword>
<feature type="non-terminal residue" evidence="2">
    <location>
        <position position="1"/>
    </location>
</feature>
<protein>
    <submittedName>
        <fullName evidence="2">Uncharacterized protein</fullName>
    </submittedName>
</protein>
<dbReference type="AlphaFoldDB" id="W1YXR2"/>
<keyword evidence="1" id="KW-0812">Transmembrane</keyword>
<sequence length="99" mass="11053">NGRWVLARKSSGFMSTSTVLIGIRLLILCFVFVIQLKLAGAITGRHFWDNGWYFSGRVRFCDRGRFSRFLTLLNPLAPGGERGIAGGAWFPVKAKGFSR</sequence>
<gene>
    <name evidence="2" type="ORF">Q604_UNBC00075G0001</name>
</gene>
<accession>W1YXR2</accession>
<reference evidence="2" key="1">
    <citation type="submission" date="2013-12" db="EMBL/GenBank/DDBJ databases">
        <title>A Varibaculum cambriense genome reconstructed from a premature infant gut community with otherwise low bacterial novelty that shifts toward anaerobic metabolism during the third week of life.</title>
        <authorList>
            <person name="Brown C.T."/>
            <person name="Sharon I."/>
            <person name="Thomas B.C."/>
            <person name="Castelle C.J."/>
            <person name="Morowitz M.J."/>
            <person name="Banfield J.F."/>
        </authorList>
    </citation>
    <scope>NUCLEOTIDE SEQUENCE</scope>
</reference>
<dbReference type="EMBL" id="AZMM01000075">
    <property type="protein sequence ID" value="ETJ45954.1"/>
    <property type="molecule type" value="Genomic_DNA"/>
</dbReference>
<keyword evidence="1" id="KW-0472">Membrane</keyword>
<name>W1YXR2_9ZZZZ</name>
<organism evidence="2">
    <name type="scientific">human gut metagenome</name>
    <dbReference type="NCBI Taxonomy" id="408170"/>
    <lineage>
        <taxon>unclassified sequences</taxon>
        <taxon>metagenomes</taxon>
        <taxon>organismal metagenomes</taxon>
    </lineage>
</organism>
<evidence type="ECO:0000256" key="1">
    <source>
        <dbReference type="SAM" id="Phobius"/>
    </source>
</evidence>
<feature type="non-terminal residue" evidence="2">
    <location>
        <position position="99"/>
    </location>
</feature>